<organism evidence="2">
    <name type="scientific">Salmonella enterica subsp. enterica serovar Cerro</name>
    <dbReference type="NCBI Taxonomy" id="340188"/>
    <lineage>
        <taxon>Bacteria</taxon>
        <taxon>Pseudomonadati</taxon>
        <taxon>Pseudomonadota</taxon>
        <taxon>Gammaproteobacteria</taxon>
        <taxon>Enterobacterales</taxon>
        <taxon>Enterobacteriaceae</taxon>
        <taxon>Salmonella</taxon>
    </lineage>
</organism>
<dbReference type="EMBL" id="DAARSL010000005">
    <property type="protein sequence ID" value="HAE3751544.1"/>
    <property type="molecule type" value="Genomic_DNA"/>
</dbReference>
<protein>
    <submittedName>
        <fullName evidence="2">Phage tail protein</fullName>
    </submittedName>
</protein>
<dbReference type="Pfam" id="PF25670">
    <property type="entry name" value="Phage_tail_C_2"/>
    <property type="match status" value="1"/>
</dbReference>
<proteinExistence type="predicted"/>
<evidence type="ECO:0000259" key="1">
    <source>
        <dbReference type="Pfam" id="PF25670"/>
    </source>
</evidence>
<reference evidence="2" key="1">
    <citation type="journal article" date="2018" name="Genome Biol.">
        <title>SKESA: strategic k-mer extension for scrupulous assemblies.</title>
        <authorList>
            <person name="Souvorov A."/>
            <person name="Agarwala R."/>
            <person name="Lipman D.J."/>
        </authorList>
    </citation>
    <scope>NUCLEOTIDE SEQUENCE</scope>
    <source>
        <strain evidence="2">11-7712</strain>
    </source>
</reference>
<dbReference type="InterPro" id="IPR058008">
    <property type="entry name" value="Gp26_C"/>
</dbReference>
<sequence length="451" mass="47345">MSAGTITLTNGSAIVGGTGTSFATELAAGDFIVSTVGGVSYTLPVKSVESNAQLTLVSNFTGPTQSGSAWSAVPRVALNMVTAALVAQSAEALRGLNYDKQNWQSIFSGNGNVTVTLPDGTKWTGPAWSGIATTLSGKAAKGANDDITSLSGLTTALSISQGGTGDKTAAGARKNLGLGTSATKDTGTTSNDVMQPGMFGLGLAYGAITTNSTNFSSLVNDNFTTKGTGLCAFRNDAQVTSGDTPFYQYSPSLFFRTRDTFAVLNFHFNGGPIRVFAGGISETNLITSTNGRTLWDTKNTAVDSNGFIKQASPVVKIFTDGKYETNDESEGVTVTRLDVGQYLIEGCKALNSDAAWGGIDGGFEIPTDRNKQPLIWLDYEVNADGSVLVKTYHREHPSAPAFARNKRDGLADGEPVDIPADQFVSVRVEMPADSIWNQKQAEEALKQEQGS</sequence>
<gene>
    <name evidence="2" type="ORF">G4A16_001282</name>
</gene>
<comment type="caution">
    <text evidence="2">The sequence shown here is derived from an EMBL/GenBank/DDBJ whole genome shotgun (WGS) entry which is preliminary data.</text>
</comment>
<name>A0A730I1M7_SALET</name>
<feature type="domain" description="Phage tail protein C-terminal" evidence="1">
    <location>
        <begin position="299"/>
        <end position="432"/>
    </location>
</feature>
<reference evidence="2" key="2">
    <citation type="submission" date="2018-07" db="EMBL/GenBank/DDBJ databases">
        <authorList>
            <consortium name="NCBI Pathogen Detection Project"/>
        </authorList>
    </citation>
    <scope>NUCLEOTIDE SEQUENCE</scope>
    <source>
        <strain evidence="2">11-7712</strain>
    </source>
</reference>
<accession>A0A730I1M7</accession>
<evidence type="ECO:0000313" key="2">
    <source>
        <dbReference type="EMBL" id="HAE3751544.1"/>
    </source>
</evidence>
<dbReference type="AlphaFoldDB" id="A0A730I1M7"/>